<comment type="similarity">
    <text evidence="6">Belongs to the NnrD/CARKD family.</text>
</comment>
<dbReference type="PANTHER" id="PTHR12592">
    <property type="entry name" value="ATP-DEPENDENT (S)-NAD(P)H-HYDRATE DEHYDRATASE FAMILY MEMBER"/>
    <property type="match status" value="1"/>
</dbReference>
<feature type="binding site" evidence="6">
    <location>
        <position position="52"/>
    </location>
    <ligand>
        <name>(6S)-NADPHX</name>
        <dbReference type="ChEBI" id="CHEBI:64076"/>
    </ligand>
</feature>
<evidence type="ECO:0000256" key="3">
    <source>
        <dbReference type="ARBA" id="ARBA00022857"/>
    </source>
</evidence>
<evidence type="ECO:0000313" key="9">
    <source>
        <dbReference type="EMBL" id="XDI06678.1"/>
    </source>
</evidence>
<comment type="catalytic activity">
    <reaction evidence="6">
        <text>(6S)-NADPHX + ADP = AMP + phosphate + NADPH + H(+)</text>
        <dbReference type="Rhea" id="RHEA:32235"/>
        <dbReference type="ChEBI" id="CHEBI:15378"/>
        <dbReference type="ChEBI" id="CHEBI:43474"/>
        <dbReference type="ChEBI" id="CHEBI:57783"/>
        <dbReference type="ChEBI" id="CHEBI:64076"/>
        <dbReference type="ChEBI" id="CHEBI:456215"/>
        <dbReference type="ChEBI" id="CHEBI:456216"/>
        <dbReference type="EC" id="4.2.1.136"/>
    </reaction>
</comment>
<comment type="cofactor">
    <cofactor evidence="6">
        <name>Mg(2+)</name>
        <dbReference type="ChEBI" id="CHEBI:18420"/>
    </cofactor>
</comment>
<dbReference type="EMBL" id="CP162511">
    <property type="protein sequence ID" value="XDI06678.1"/>
    <property type="molecule type" value="Genomic_DNA"/>
</dbReference>
<dbReference type="EC" id="4.2.1.136" evidence="6"/>
<feature type="region of interest" description="Disordered" evidence="7">
    <location>
        <begin position="186"/>
        <end position="208"/>
    </location>
</feature>
<dbReference type="GO" id="GO:0110051">
    <property type="term" value="P:metabolite repair"/>
    <property type="evidence" value="ECO:0007669"/>
    <property type="project" value="TreeGrafter"/>
</dbReference>
<keyword evidence="1 6" id="KW-0547">Nucleotide-binding</keyword>
<feature type="binding site" evidence="6">
    <location>
        <position position="122"/>
    </location>
    <ligand>
        <name>(6S)-NADPHX</name>
        <dbReference type="ChEBI" id="CHEBI:64076"/>
    </ligand>
</feature>
<evidence type="ECO:0000256" key="7">
    <source>
        <dbReference type="SAM" id="MobiDB-lite"/>
    </source>
</evidence>
<comment type="function">
    <text evidence="6">Catalyzes the dehydration of the S-form of NAD(P)HX at the expense of ADP, which is converted to AMP. Together with NAD(P)HX epimerase, which catalyzes the epimerization of the S- and R-forms, the enzyme allows the repair of both epimers of NAD(P)HX, a damaged form of NAD(P)H that is a result of enzymatic or heat-dependent hydration.</text>
</comment>
<dbReference type="InterPro" id="IPR029056">
    <property type="entry name" value="Ribokinase-like"/>
</dbReference>
<dbReference type="PANTHER" id="PTHR12592:SF0">
    <property type="entry name" value="ATP-DEPENDENT (S)-NAD(P)H-HYDRATE DEHYDRATASE"/>
    <property type="match status" value="1"/>
</dbReference>
<protein>
    <recommendedName>
        <fullName evidence="6">ADP-dependent (S)-NAD(P)H-hydrate dehydratase</fullName>
        <ecNumber evidence="6">4.2.1.136</ecNumber>
    </recommendedName>
    <alternativeName>
        <fullName evidence="6">ADP-dependent NAD(P)HX dehydratase</fullName>
    </alternativeName>
</protein>
<gene>
    <name evidence="6" type="primary">nnrD</name>
    <name evidence="9" type="ORF">ABFY20_06135</name>
</gene>
<evidence type="ECO:0000256" key="2">
    <source>
        <dbReference type="ARBA" id="ARBA00022840"/>
    </source>
</evidence>
<evidence type="ECO:0000259" key="8">
    <source>
        <dbReference type="PROSITE" id="PS51383"/>
    </source>
</evidence>
<dbReference type="PROSITE" id="PS51383">
    <property type="entry name" value="YJEF_C_3"/>
    <property type="match status" value="1"/>
</dbReference>
<evidence type="ECO:0000256" key="1">
    <source>
        <dbReference type="ARBA" id="ARBA00022741"/>
    </source>
</evidence>
<dbReference type="CDD" id="cd01171">
    <property type="entry name" value="YXKO-related"/>
    <property type="match status" value="1"/>
</dbReference>
<dbReference type="GO" id="GO:0046496">
    <property type="term" value="P:nicotinamide nucleotide metabolic process"/>
    <property type="evidence" value="ECO:0007669"/>
    <property type="project" value="UniProtKB-UniRule"/>
</dbReference>
<dbReference type="AlphaFoldDB" id="A0AB39BKH1"/>
<dbReference type="SUPFAM" id="SSF53613">
    <property type="entry name" value="Ribokinase-like"/>
    <property type="match status" value="1"/>
</dbReference>
<feature type="binding site" evidence="6">
    <location>
        <position position="254"/>
    </location>
    <ligand>
        <name>AMP</name>
        <dbReference type="ChEBI" id="CHEBI:456215"/>
    </ligand>
</feature>
<dbReference type="Pfam" id="PF01256">
    <property type="entry name" value="Carb_kinase"/>
    <property type="match status" value="1"/>
</dbReference>
<name>A0AB39BKH1_9MICO</name>
<keyword evidence="2 6" id="KW-0067">ATP-binding</keyword>
<keyword evidence="3 6" id="KW-0521">NADP</keyword>
<sequence length="315" mass="31952">MNGHAENSRTETAPVVVTPAVLREWELPSAGASKYDRGQVVVVGGDRRSPGAALLAAEASLRVGAGRLTIALAEGAAIMAAVALRESGVVALPERDGQIVGSSIEAARDDLEPADAVLVGPGLDDAEQTLALLDRLPALVGDETTVVLDAYALGVLPRSKARDAFAGRLVLTPNPGEATMLLEAMDDGAGSDDEGAGSGDDGDGSADDDIERTVRALARAYDAVVSCQSRVAHPDGRLWLVGTGHGGLGTSGSGDVLSGAIAGLCARGVAREEAAVWATYAHAAAGDRLAVEVGPLGFLASELLLELPRVLVEVG</sequence>
<feature type="binding site" evidence="6">
    <location>
        <position position="255"/>
    </location>
    <ligand>
        <name>(6S)-NADPHX</name>
        <dbReference type="ChEBI" id="CHEBI:64076"/>
    </ligand>
</feature>
<evidence type="ECO:0000256" key="5">
    <source>
        <dbReference type="ARBA" id="ARBA00023239"/>
    </source>
</evidence>
<evidence type="ECO:0000256" key="6">
    <source>
        <dbReference type="HAMAP-Rule" id="MF_01965"/>
    </source>
</evidence>
<feature type="domain" description="YjeF C-terminal" evidence="8">
    <location>
        <begin position="17"/>
        <end position="314"/>
    </location>
</feature>
<dbReference type="Gene3D" id="3.40.1190.20">
    <property type="match status" value="1"/>
</dbReference>
<dbReference type="GO" id="GO:0052856">
    <property type="term" value="F:NAD(P)HX epimerase activity"/>
    <property type="evidence" value="ECO:0007669"/>
    <property type="project" value="TreeGrafter"/>
</dbReference>
<dbReference type="GO" id="GO:0005524">
    <property type="term" value="F:ATP binding"/>
    <property type="evidence" value="ECO:0007669"/>
    <property type="project" value="UniProtKB-KW"/>
</dbReference>
<dbReference type="RefSeq" id="WP_368499057.1">
    <property type="nucleotide sequence ID" value="NZ_CP162511.1"/>
</dbReference>
<dbReference type="HAMAP" id="MF_01965">
    <property type="entry name" value="NADHX_dehydratase"/>
    <property type="match status" value="1"/>
</dbReference>
<reference evidence="9" key="1">
    <citation type="submission" date="2024-05" db="EMBL/GenBank/DDBJ databases">
        <title>Herbiconiux sp. A18JL235.</title>
        <authorList>
            <person name="Zhang G."/>
        </authorList>
    </citation>
    <scope>NUCLEOTIDE SEQUENCE</scope>
    <source>
        <strain evidence="9">A18JL235</strain>
    </source>
</reference>
<keyword evidence="4 6" id="KW-0520">NAD</keyword>
<organism evidence="9">
    <name type="scientific">Herbiconiux sp. A18JL235</name>
    <dbReference type="NCBI Taxonomy" id="3152363"/>
    <lineage>
        <taxon>Bacteria</taxon>
        <taxon>Bacillati</taxon>
        <taxon>Actinomycetota</taxon>
        <taxon>Actinomycetes</taxon>
        <taxon>Micrococcales</taxon>
        <taxon>Microbacteriaceae</taxon>
        <taxon>Herbiconiux</taxon>
    </lineage>
</organism>
<comment type="caution">
    <text evidence="6">Lacks conserved residue(s) required for the propagation of feature annotation.</text>
</comment>
<accession>A0AB39BKH1</accession>
<comment type="catalytic activity">
    <reaction evidence="6">
        <text>(6S)-NADHX + ADP = AMP + phosphate + NADH + H(+)</text>
        <dbReference type="Rhea" id="RHEA:32223"/>
        <dbReference type="ChEBI" id="CHEBI:15378"/>
        <dbReference type="ChEBI" id="CHEBI:43474"/>
        <dbReference type="ChEBI" id="CHEBI:57945"/>
        <dbReference type="ChEBI" id="CHEBI:64074"/>
        <dbReference type="ChEBI" id="CHEBI:456215"/>
        <dbReference type="ChEBI" id="CHEBI:456216"/>
        <dbReference type="EC" id="4.2.1.136"/>
    </reaction>
</comment>
<evidence type="ECO:0000256" key="4">
    <source>
        <dbReference type="ARBA" id="ARBA00023027"/>
    </source>
</evidence>
<comment type="subunit">
    <text evidence="6">Homotetramer.</text>
</comment>
<dbReference type="GO" id="GO:0052855">
    <property type="term" value="F:ADP-dependent NAD(P)H-hydrate dehydratase activity"/>
    <property type="evidence" value="ECO:0007669"/>
    <property type="project" value="UniProtKB-UniRule"/>
</dbReference>
<dbReference type="InterPro" id="IPR000631">
    <property type="entry name" value="CARKD"/>
</dbReference>
<proteinExistence type="inferred from homology"/>
<keyword evidence="5 6" id="KW-0456">Lyase</keyword>